<name>A0ACC2H1I1_DALPE</name>
<evidence type="ECO:0000313" key="2">
    <source>
        <dbReference type="Proteomes" id="UP001157502"/>
    </source>
</evidence>
<dbReference type="EMBL" id="CM055733">
    <property type="protein sequence ID" value="KAJ8009782.1"/>
    <property type="molecule type" value="Genomic_DNA"/>
</dbReference>
<organism evidence="1 2">
    <name type="scientific">Dallia pectoralis</name>
    <name type="common">Alaska blackfish</name>
    <dbReference type="NCBI Taxonomy" id="75939"/>
    <lineage>
        <taxon>Eukaryota</taxon>
        <taxon>Metazoa</taxon>
        <taxon>Chordata</taxon>
        <taxon>Craniata</taxon>
        <taxon>Vertebrata</taxon>
        <taxon>Euteleostomi</taxon>
        <taxon>Actinopterygii</taxon>
        <taxon>Neopterygii</taxon>
        <taxon>Teleostei</taxon>
        <taxon>Protacanthopterygii</taxon>
        <taxon>Esociformes</taxon>
        <taxon>Umbridae</taxon>
        <taxon>Dallia</taxon>
    </lineage>
</organism>
<protein>
    <submittedName>
        <fullName evidence="1">Uncharacterized protein</fullName>
    </submittedName>
</protein>
<accession>A0ACC2H1I1</accession>
<proteinExistence type="predicted"/>
<comment type="caution">
    <text evidence="1">The sequence shown here is derived from an EMBL/GenBank/DDBJ whole genome shotgun (WGS) entry which is preliminary data.</text>
</comment>
<gene>
    <name evidence="1" type="ORF">DPEC_G00067790</name>
</gene>
<reference evidence="1" key="1">
    <citation type="submission" date="2021-05" db="EMBL/GenBank/DDBJ databases">
        <authorList>
            <person name="Pan Q."/>
            <person name="Jouanno E."/>
            <person name="Zahm M."/>
            <person name="Klopp C."/>
            <person name="Cabau C."/>
            <person name="Louis A."/>
            <person name="Berthelot C."/>
            <person name="Parey E."/>
            <person name="Roest Crollius H."/>
            <person name="Montfort J."/>
            <person name="Robinson-Rechavi M."/>
            <person name="Bouchez O."/>
            <person name="Lampietro C."/>
            <person name="Lopez Roques C."/>
            <person name="Donnadieu C."/>
            <person name="Postlethwait J."/>
            <person name="Bobe J."/>
            <person name="Dillon D."/>
            <person name="Chandos A."/>
            <person name="von Hippel F."/>
            <person name="Guiguen Y."/>
        </authorList>
    </citation>
    <scope>NUCLEOTIDE SEQUENCE</scope>
    <source>
        <strain evidence="1">YG-Jan2019</strain>
    </source>
</reference>
<evidence type="ECO:0000313" key="1">
    <source>
        <dbReference type="EMBL" id="KAJ8009782.1"/>
    </source>
</evidence>
<dbReference type="Proteomes" id="UP001157502">
    <property type="component" value="Chromosome 6"/>
</dbReference>
<sequence length="109" mass="12471">MLTYRSASLHEPQSAATSRRRSLSHGPGCAGLSRSRKCLVHGDTPDDEWARRGHLYCEGSHVFSENFRSDRMAAQWLTPRSRDTHPGRWKIRQLVTEALRHAPYSSRLN</sequence>
<keyword evidence="2" id="KW-1185">Reference proteome</keyword>